<evidence type="ECO:0000313" key="3">
    <source>
        <dbReference type="EMBL" id="PIA61407.1"/>
    </source>
</evidence>
<keyword evidence="4" id="KW-1185">Reference proteome</keyword>
<dbReference type="PROSITE" id="PS51257">
    <property type="entry name" value="PROKAR_LIPOPROTEIN"/>
    <property type="match status" value="1"/>
</dbReference>
<protein>
    <recommendedName>
        <fullName evidence="5">Beta-glucosidase</fullName>
    </recommendedName>
</protein>
<reference evidence="3 4" key="1">
    <citation type="submission" date="2017-09" db="EMBL/GenBank/DDBJ databases">
        <title>WGS assembly of Aquilegia coerulea Goldsmith.</title>
        <authorList>
            <person name="Hodges S."/>
            <person name="Kramer E."/>
            <person name="Nordborg M."/>
            <person name="Tomkins J."/>
            <person name="Borevitz J."/>
            <person name="Derieg N."/>
            <person name="Yan J."/>
            <person name="Mihaltcheva S."/>
            <person name="Hayes R.D."/>
            <person name="Rokhsar D."/>
        </authorList>
    </citation>
    <scope>NUCLEOTIDE SEQUENCE [LARGE SCALE GENOMIC DNA]</scope>
    <source>
        <strain evidence="4">cv. Goldsmith</strain>
    </source>
</reference>
<dbReference type="Gene3D" id="3.20.20.80">
    <property type="entry name" value="Glycosidases"/>
    <property type="match status" value="1"/>
</dbReference>
<dbReference type="InParanoid" id="A0A2G5F0J1"/>
<dbReference type="STRING" id="218851.A0A2G5F0J1"/>
<evidence type="ECO:0008006" key="5">
    <source>
        <dbReference type="Google" id="ProtNLM"/>
    </source>
</evidence>
<dbReference type="PANTHER" id="PTHR10353">
    <property type="entry name" value="GLYCOSYL HYDROLASE"/>
    <property type="match status" value="1"/>
</dbReference>
<dbReference type="Pfam" id="PF00232">
    <property type="entry name" value="Glyco_hydro_1"/>
    <property type="match status" value="1"/>
</dbReference>
<accession>A0A2G5F0J1</accession>
<proteinExistence type="inferred from homology"/>
<sequence>MQVKQKGVIGINLFSFACTPMTNSTADIEAARRATTFYTDWVMNPMVFGDYPETMKNIVGLRLPSFTQHESQLLKGSSDFIGMNHYFTLYIEDDPQSTPGDFISDMGVKSSGLLHCYFKVHI</sequence>
<evidence type="ECO:0000313" key="4">
    <source>
        <dbReference type="Proteomes" id="UP000230069"/>
    </source>
</evidence>
<dbReference type="AlphaFoldDB" id="A0A2G5F0J1"/>
<dbReference type="GO" id="GO:0005975">
    <property type="term" value="P:carbohydrate metabolic process"/>
    <property type="evidence" value="ECO:0007669"/>
    <property type="project" value="InterPro"/>
</dbReference>
<dbReference type="GO" id="GO:0008422">
    <property type="term" value="F:beta-glucosidase activity"/>
    <property type="evidence" value="ECO:0007669"/>
    <property type="project" value="TreeGrafter"/>
</dbReference>
<dbReference type="InterPro" id="IPR001360">
    <property type="entry name" value="Glyco_hydro_1"/>
</dbReference>
<dbReference type="SUPFAM" id="SSF51445">
    <property type="entry name" value="(Trans)glycosidases"/>
    <property type="match status" value="1"/>
</dbReference>
<dbReference type="EMBL" id="KZ305020">
    <property type="protein sequence ID" value="PIA61407.1"/>
    <property type="molecule type" value="Genomic_DNA"/>
</dbReference>
<gene>
    <name evidence="3" type="ORF">AQUCO_00300737v1</name>
</gene>
<dbReference type="InterPro" id="IPR017853">
    <property type="entry name" value="GH"/>
</dbReference>
<name>A0A2G5F0J1_AQUCA</name>
<dbReference type="Proteomes" id="UP000230069">
    <property type="component" value="Unassembled WGS sequence"/>
</dbReference>
<dbReference type="PANTHER" id="PTHR10353:SF29">
    <property type="entry name" value="BETA-GLUCOSIDASE 11"/>
    <property type="match status" value="1"/>
</dbReference>
<evidence type="ECO:0000256" key="1">
    <source>
        <dbReference type="ARBA" id="ARBA00010838"/>
    </source>
</evidence>
<comment type="similarity">
    <text evidence="1 2">Belongs to the glycosyl hydrolase 1 family.</text>
</comment>
<dbReference type="OrthoDB" id="65569at2759"/>
<organism evidence="3 4">
    <name type="scientific">Aquilegia coerulea</name>
    <name type="common">Rocky mountain columbine</name>
    <dbReference type="NCBI Taxonomy" id="218851"/>
    <lineage>
        <taxon>Eukaryota</taxon>
        <taxon>Viridiplantae</taxon>
        <taxon>Streptophyta</taxon>
        <taxon>Embryophyta</taxon>
        <taxon>Tracheophyta</taxon>
        <taxon>Spermatophyta</taxon>
        <taxon>Magnoliopsida</taxon>
        <taxon>Ranunculales</taxon>
        <taxon>Ranunculaceae</taxon>
        <taxon>Thalictroideae</taxon>
        <taxon>Aquilegia</taxon>
    </lineage>
</organism>
<evidence type="ECO:0000256" key="2">
    <source>
        <dbReference type="RuleBase" id="RU003690"/>
    </source>
</evidence>